<dbReference type="EMBL" id="GDID01007317">
    <property type="protein sequence ID" value="JAP89289.1"/>
    <property type="molecule type" value="Transcribed_RNA"/>
</dbReference>
<feature type="transmembrane region" description="Helical" evidence="1">
    <location>
        <begin position="247"/>
        <end position="266"/>
    </location>
</feature>
<keyword evidence="1" id="KW-0472">Membrane</keyword>
<keyword evidence="1" id="KW-1133">Transmembrane helix</keyword>
<evidence type="ECO:0000313" key="2">
    <source>
        <dbReference type="EMBL" id="JAP89289.1"/>
    </source>
</evidence>
<dbReference type="AlphaFoldDB" id="A0A146K149"/>
<accession>A0A146K149</accession>
<evidence type="ECO:0000256" key="1">
    <source>
        <dbReference type="SAM" id="Phobius"/>
    </source>
</evidence>
<feature type="transmembrane region" description="Helical" evidence="1">
    <location>
        <begin position="21"/>
        <end position="41"/>
    </location>
</feature>
<feature type="transmembrane region" description="Helical" evidence="1">
    <location>
        <begin position="198"/>
        <end position="215"/>
    </location>
</feature>
<feature type="transmembrane region" description="Helical" evidence="1">
    <location>
        <begin position="310"/>
        <end position="329"/>
    </location>
</feature>
<feature type="transmembrane region" description="Helical" evidence="1">
    <location>
        <begin position="336"/>
        <end position="358"/>
    </location>
</feature>
<feature type="non-terminal residue" evidence="2">
    <location>
        <position position="1"/>
    </location>
</feature>
<reference evidence="2" key="1">
    <citation type="submission" date="2015-07" db="EMBL/GenBank/DDBJ databases">
        <title>Adaptation to a free-living lifestyle via gene acquisitions in the diplomonad Trepomonas sp. PC1.</title>
        <authorList>
            <person name="Xu F."/>
            <person name="Jerlstrom-Hultqvist J."/>
            <person name="Kolisko M."/>
            <person name="Simpson A.G.B."/>
            <person name="Roger A.J."/>
            <person name="Svard S.G."/>
            <person name="Andersson J.O."/>
        </authorList>
    </citation>
    <scope>NUCLEOTIDE SEQUENCE</scope>
    <source>
        <strain evidence="2">PC1</strain>
    </source>
</reference>
<organism evidence="2">
    <name type="scientific">Trepomonas sp. PC1</name>
    <dbReference type="NCBI Taxonomy" id="1076344"/>
    <lineage>
        <taxon>Eukaryota</taxon>
        <taxon>Metamonada</taxon>
        <taxon>Diplomonadida</taxon>
        <taxon>Hexamitidae</taxon>
        <taxon>Hexamitinae</taxon>
        <taxon>Trepomonas</taxon>
    </lineage>
</organism>
<gene>
    <name evidence="2" type="ORF">TPC1_31216</name>
</gene>
<proteinExistence type="predicted"/>
<keyword evidence="1" id="KW-0812">Transmembrane</keyword>
<feature type="transmembrane region" description="Helical" evidence="1">
    <location>
        <begin position="278"/>
        <end position="298"/>
    </location>
</feature>
<sequence>LHTIMIAQTYFEKYLVKNKCFIILPMLLIVVIALLMFIFSATSQKLISTNISTERCPTELKFDQYFCGGVLLSNYDRHSMTNSQGYDSGFPVSFGEFQPSTRVSLQLHGQNMQQIKDAFVDFDYKLFGSLDNSNFTLLSSSNDLQKLNCDDEKCFIDFQDLIGFGFYKIEVQKSRVPLSQIYFSTSQVEIKTAMSLQFWFYILQLFVQLAAVYFYKQNNETQVPFVNVLLQTLFLSFFQFFDNLACQIIQCFLKTVFVYVISLNLFKLLNQNRWFNQSVILHVSALCVAIPQFFVGLFAVLREFNLAKDAFGSLMTLVFMVWPVFVSVLNFSKDYLIDSVVLTLFMGLLLGQMVQMAFQKEGGYLVVALGWAHCLAKWPVASGLDEVD</sequence>
<evidence type="ECO:0008006" key="3">
    <source>
        <dbReference type="Google" id="ProtNLM"/>
    </source>
</evidence>
<name>A0A146K149_9EUKA</name>
<protein>
    <recommendedName>
        <fullName evidence="3">Transmembrane protein</fullName>
    </recommendedName>
</protein>